<organism evidence="1">
    <name type="scientific">marine metagenome</name>
    <dbReference type="NCBI Taxonomy" id="408172"/>
    <lineage>
        <taxon>unclassified sequences</taxon>
        <taxon>metagenomes</taxon>
        <taxon>ecological metagenomes</taxon>
    </lineage>
</organism>
<proteinExistence type="predicted"/>
<dbReference type="AlphaFoldDB" id="A0A381Z4Q0"/>
<dbReference type="EMBL" id="UINC01019790">
    <property type="protein sequence ID" value="SVA83737.1"/>
    <property type="molecule type" value="Genomic_DNA"/>
</dbReference>
<reference evidence="1" key="1">
    <citation type="submission" date="2018-05" db="EMBL/GenBank/DDBJ databases">
        <authorList>
            <person name="Lanie J.A."/>
            <person name="Ng W.-L."/>
            <person name="Kazmierczak K.M."/>
            <person name="Andrzejewski T.M."/>
            <person name="Davidsen T.M."/>
            <person name="Wayne K.J."/>
            <person name="Tettelin H."/>
            <person name="Glass J.I."/>
            <person name="Rusch D."/>
            <person name="Podicherti R."/>
            <person name="Tsui H.-C.T."/>
            <person name="Winkler M.E."/>
        </authorList>
    </citation>
    <scope>NUCLEOTIDE SEQUENCE</scope>
</reference>
<protein>
    <submittedName>
        <fullName evidence="1">Uncharacterized protein</fullName>
    </submittedName>
</protein>
<gene>
    <name evidence="1" type="ORF">METZ01_LOCUS136591</name>
</gene>
<sequence>MANDYPNFLSLDFPRTLIIYGQCSNPVTTFENISILPGDNSFELSSNYAVLSPSSPGLRFS</sequence>
<accession>A0A381Z4Q0</accession>
<name>A0A381Z4Q0_9ZZZZ</name>
<evidence type="ECO:0000313" key="1">
    <source>
        <dbReference type="EMBL" id="SVA83737.1"/>
    </source>
</evidence>
<feature type="non-terminal residue" evidence="1">
    <location>
        <position position="61"/>
    </location>
</feature>